<evidence type="ECO:0000313" key="3">
    <source>
        <dbReference type="Proteomes" id="UP001163046"/>
    </source>
</evidence>
<dbReference type="AlphaFoldDB" id="A0A9W9ZHE3"/>
<evidence type="ECO:0000256" key="1">
    <source>
        <dbReference type="SAM" id="Phobius"/>
    </source>
</evidence>
<dbReference type="PANTHER" id="PTHR14187">
    <property type="entry name" value="ALPHA KINASE/ELONGATION FACTOR 2 KINASE"/>
    <property type="match status" value="1"/>
</dbReference>
<keyword evidence="1" id="KW-0472">Membrane</keyword>
<name>A0A9W9ZHE3_9CNID</name>
<dbReference type="EMBL" id="MU826009">
    <property type="protein sequence ID" value="KAJ7381798.1"/>
    <property type="molecule type" value="Genomic_DNA"/>
</dbReference>
<dbReference type="PANTHER" id="PTHR14187:SF5">
    <property type="entry name" value="HEAT SHOCK 70 KDA PROTEIN 12A"/>
    <property type="match status" value="1"/>
</dbReference>
<proteinExistence type="predicted"/>
<gene>
    <name evidence="2" type="ORF">OS493_038952</name>
</gene>
<reference evidence="2" key="1">
    <citation type="submission" date="2023-01" db="EMBL/GenBank/DDBJ databases">
        <title>Genome assembly of the deep-sea coral Lophelia pertusa.</title>
        <authorList>
            <person name="Herrera S."/>
            <person name="Cordes E."/>
        </authorList>
    </citation>
    <scope>NUCLEOTIDE SEQUENCE</scope>
    <source>
        <strain evidence="2">USNM1676648</strain>
        <tissue evidence="2">Polyp</tissue>
    </source>
</reference>
<dbReference type="SUPFAM" id="SSF53067">
    <property type="entry name" value="Actin-like ATPase domain"/>
    <property type="match status" value="1"/>
</dbReference>
<dbReference type="Proteomes" id="UP001163046">
    <property type="component" value="Unassembled WGS sequence"/>
</dbReference>
<keyword evidence="1" id="KW-1133">Transmembrane helix</keyword>
<dbReference type="InterPro" id="IPR043129">
    <property type="entry name" value="ATPase_NBD"/>
</dbReference>
<organism evidence="2 3">
    <name type="scientific">Desmophyllum pertusum</name>
    <dbReference type="NCBI Taxonomy" id="174260"/>
    <lineage>
        <taxon>Eukaryota</taxon>
        <taxon>Metazoa</taxon>
        <taxon>Cnidaria</taxon>
        <taxon>Anthozoa</taxon>
        <taxon>Hexacorallia</taxon>
        <taxon>Scleractinia</taxon>
        <taxon>Caryophylliina</taxon>
        <taxon>Caryophylliidae</taxon>
        <taxon>Desmophyllum</taxon>
    </lineage>
</organism>
<feature type="transmembrane region" description="Helical" evidence="1">
    <location>
        <begin position="20"/>
        <end position="40"/>
    </location>
</feature>
<keyword evidence="3" id="KW-1185">Reference proteome</keyword>
<comment type="caution">
    <text evidence="2">The sequence shown here is derived from an EMBL/GenBank/DDBJ whole genome shotgun (WGS) entry which is preliminary data.</text>
</comment>
<dbReference type="OrthoDB" id="2963168at2759"/>
<evidence type="ECO:0000313" key="2">
    <source>
        <dbReference type="EMBL" id="KAJ7381798.1"/>
    </source>
</evidence>
<sequence length="106" mass="12067">MQRTVDDIQESGEILMLPSYIAVVAIDFGTTFSGFAFAFNNKEGEKSIHMNKEWGTDQGCSTLKTPTCLLLNPNKSFNSFGYEAQDRFAELEEEEAQQYYYLKSLK</sequence>
<protein>
    <submittedName>
        <fullName evidence="2">Uncharacterized protein</fullName>
    </submittedName>
</protein>
<dbReference type="Gene3D" id="3.30.420.40">
    <property type="match status" value="1"/>
</dbReference>
<keyword evidence="1" id="KW-0812">Transmembrane</keyword>
<accession>A0A9W9ZHE3</accession>